<feature type="binding site" evidence="8">
    <location>
        <position position="106"/>
    </location>
    <ligand>
        <name>substrate</name>
    </ligand>
</feature>
<keyword evidence="5 9" id="KW-0456">Lyase</keyword>
<keyword evidence="4 8" id="KW-0479">Metal-binding</keyword>
<keyword evidence="8" id="KW-0460">Magnesium</keyword>
<comment type="catalytic activity">
    <reaction evidence="7 9">
        <text>oxaloacetate + H(+) = pyruvate + CO2</text>
        <dbReference type="Rhea" id="RHEA:15641"/>
        <dbReference type="ChEBI" id="CHEBI:15361"/>
        <dbReference type="ChEBI" id="CHEBI:15378"/>
        <dbReference type="ChEBI" id="CHEBI:16452"/>
        <dbReference type="ChEBI" id="CHEBI:16526"/>
        <dbReference type="EC" id="4.1.1.112"/>
    </reaction>
</comment>
<dbReference type="GO" id="GO:0008948">
    <property type="term" value="F:oxaloacetate decarboxylase activity"/>
    <property type="evidence" value="ECO:0007669"/>
    <property type="project" value="UniProtKB-EC"/>
</dbReference>
<evidence type="ECO:0000256" key="5">
    <source>
        <dbReference type="ARBA" id="ARBA00023239"/>
    </source>
</evidence>
<organism evidence="10 11">
    <name type="scientific">Tetradesmus obliquus</name>
    <name type="common">Green alga</name>
    <name type="synonym">Acutodesmus obliquus</name>
    <dbReference type="NCBI Taxonomy" id="3088"/>
    <lineage>
        <taxon>Eukaryota</taxon>
        <taxon>Viridiplantae</taxon>
        <taxon>Chlorophyta</taxon>
        <taxon>core chlorophytes</taxon>
        <taxon>Chlorophyceae</taxon>
        <taxon>CS clade</taxon>
        <taxon>Sphaeropleales</taxon>
        <taxon>Scenedesmaceae</taxon>
        <taxon>Tetradesmus</taxon>
    </lineage>
</organism>
<evidence type="ECO:0000256" key="7">
    <source>
        <dbReference type="ARBA" id="ARBA00047973"/>
    </source>
</evidence>
<proteinExistence type="inferred from homology"/>
<comment type="function">
    <text evidence="6 9">Catalyzes the aldol cleavage of 4-hydroxy-4-methyl-2-oxoglutarate (HMG) into 2 molecules of pyruvate. Also contains a secondary oxaloacetate (OAA) decarboxylase activity due to the common pyruvate enolate transition state formed following C-C bond cleavage in the retro-aldol and decarboxylation reactions.</text>
</comment>
<evidence type="ECO:0000256" key="9">
    <source>
        <dbReference type="RuleBase" id="RU004338"/>
    </source>
</evidence>
<keyword evidence="11" id="KW-1185">Reference proteome</keyword>
<dbReference type="SUPFAM" id="SSF89562">
    <property type="entry name" value="RraA-like"/>
    <property type="match status" value="1"/>
</dbReference>
<dbReference type="GO" id="GO:0008428">
    <property type="term" value="F:ribonuclease inhibitor activity"/>
    <property type="evidence" value="ECO:0007669"/>
    <property type="project" value="InterPro"/>
</dbReference>
<dbReference type="CDD" id="cd16841">
    <property type="entry name" value="RraA_family"/>
    <property type="match status" value="1"/>
</dbReference>
<feature type="binding site" evidence="8">
    <location>
        <begin position="84"/>
        <end position="87"/>
    </location>
    <ligand>
        <name>substrate</name>
    </ligand>
</feature>
<dbReference type="NCBIfam" id="NF006875">
    <property type="entry name" value="PRK09372.1"/>
    <property type="match status" value="1"/>
</dbReference>
<dbReference type="InterPro" id="IPR005493">
    <property type="entry name" value="RraA/RraA-like"/>
</dbReference>
<evidence type="ECO:0000256" key="8">
    <source>
        <dbReference type="PIRSR" id="PIRSR605493-1"/>
    </source>
</evidence>
<evidence type="ECO:0000313" key="11">
    <source>
        <dbReference type="Proteomes" id="UP000256970"/>
    </source>
</evidence>
<dbReference type="GO" id="GO:0051252">
    <property type="term" value="P:regulation of RNA metabolic process"/>
    <property type="evidence" value="ECO:0007669"/>
    <property type="project" value="InterPro"/>
</dbReference>
<dbReference type="Pfam" id="PF03737">
    <property type="entry name" value="RraA-like"/>
    <property type="match status" value="1"/>
</dbReference>
<dbReference type="InterPro" id="IPR036704">
    <property type="entry name" value="RraA/RraA-like_sf"/>
</dbReference>
<dbReference type="STRING" id="3088.A0A383WI59"/>
<dbReference type="NCBIfam" id="TIGR01935">
    <property type="entry name" value="NOT-MenG"/>
    <property type="match status" value="1"/>
</dbReference>
<dbReference type="Proteomes" id="UP000256970">
    <property type="component" value="Unassembled WGS sequence"/>
</dbReference>
<evidence type="ECO:0000256" key="4">
    <source>
        <dbReference type="ARBA" id="ARBA00022723"/>
    </source>
</evidence>
<dbReference type="EC" id="4.1.3.17" evidence="9"/>
<dbReference type="EC" id="4.1.1.112" evidence="9"/>
<comment type="cofactor">
    <cofactor evidence="8">
        <name>Mg(2+)</name>
        <dbReference type="ChEBI" id="CHEBI:18420"/>
    </cofactor>
</comment>
<comment type="subunit">
    <text evidence="3 9">Homotrimer.</text>
</comment>
<dbReference type="Gene3D" id="3.50.30.40">
    <property type="entry name" value="Ribonuclease E inhibitor RraA/RraA-like"/>
    <property type="match status" value="1"/>
</dbReference>
<evidence type="ECO:0000256" key="6">
    <source>
        <dbReference type="ARBA" id="ARBA00025046"/>
    </source>
</evidence>
<dbReference type="EMBL" id="FNXT01001275">
    <property type="protein sequence ID" value="SZX77167.1"/>
    <property type="molecule type" value="Genomic_DNA"/>
</dbReference>
<gene>
    <name evidence="10" type="ORF">BQ4739_LOCUS17509</name>
</gene>
<evidence type="ECO:0000313" key="10">
    <source>
        <dbReference type="EMBL" id="SZX77167.1"/>
    </source>
</evidence>
<dbReference type="AlphaFoldDB" id="A0A383WI59"/>
<dbReference type="GO" id="GO:0047443">
    <property type="term" value="F:4-hydroxy-4-methyl-2-oxoglutarate aldolase activity"/>
    <property type="evidence" value="ECO:0007669"/>
    <property type="project" value="UniProtKB-EC"/>
</dbReference>
<evidence type="ECO:0000256" key="3">
    <source>
        <dbReference type="ARBA" id="ARBA00011233"/>
    </source>
</evidence>
<evidence type="ECO:0000256" key="2">
    <source>
        <dbReference type="ARBA" id="ARBA00008621"/>
    </source>
</evidence>
<name>A0A383WI59_TETOB</name>
<reference evidence="10 11" key="1">
    <citation type="submission" date="2016-10" db="EMBL/GenBank/DDBJ databases">
        <authorList>
            <person name="Cai Z."/>
        </authorList>
    </citation>
    <scope>NUCLEOTIDE SEQUENCE [LARGE SCALE GENOMIC DNA]</scope>
</reference>
<comment type="similarity">
    <text evidence="2 9">Belongs to the class II aldolase/RraA-like family.</text>
</comment>
<sequence length="170" mass="17611">MAQTADLCDKHIGDIASCLLGDKSVAVLPSVFKCYGGNKTFSGPAFTVKCHECNTLVRKALEGPGEGRVLVVAGGGVLRCALVGDALGELGMKNGWAGIVVDGPIRDSQAMASMALGVKALGTCPLKSDKAAADQGQQQVPVTVQGVAVRPGDWVYADWDGILISRKQLD</sequence>
<dbReference type="GO" id="GO:0046872">
    <property type="term" value="F:metal ion binding"/>
    <property type="evidence" value="ECO:0007669"/>
    <property type="project" value="UniProtKB-KW"/>
</dbReference>
<protein>
    <recommendedName>
        <fullName evidence="9">4-hydroxy-4-methyl-2-oxoglutarate aldolase</fullName>
        <shortName evidence="9">HMG aldolase</shortName>
        <ecNumber evidence="9">4.1.1.112</ecNumber>
        <ecNumber evidence="9">4.1.3.17</ecNumber>
    </recommendedName>
    <alternativeName>
        <fullName evidence="9">Oxaloacetate decarboxylase</fullName>
    </alternativeName>
</protein>
<comment type="catalytic activity">
    <reaction evidence="1 9">
        <text>4-hydroxy-4-methyl-2-oxoglutarate = 2 pyruvate</text>
        <dbReference type="Rhea" id="RHEA:22748"/>
        <dbReference type="ChEBI" id="CHEBI:15361"/>
        <dbReference type="ChEBI" id="CHEBI:58276"/>
        <dbReference type="EC" id="4.1.3.17"/>
    </reaction>
</comment>
<feature type="binding site" evidence="8">
    <location>
        <position position="107"/>
    </location>
    <ligand>
        <name>Mg(2+)</name>
        <dbReference type="ChEBI" id="CHEBI:18420"/>
    </ligand>
</feature>
<evidence type="ECO:0000256" key="1">
    <source>
        <dbReference type="ARBA" id="ARBA00001342"/>
    </source>
</evidence>
<dbReference type="InterPro" id="IPR010203">
    <property type="entry name" value="RraA"/>
</dbReference>
<accession>A0A383WI59</accession>
<dbReference type="PANTHER" id="PTHR33254:SF4">
    <property type="entry name" value="4-HYDROXY-4-METHYL-2-OXOGLUTARATE ALDOLASE 3-RELATED"/>
    <property type="match status" value="1"/>
</dbReference>
<comment type="cofactor">
    <cofactor evidence="9">
        <name>a divalent metal cation</name>
        <dbReference type="ChEBI" id="CHEBI:60240"/>
    </cofactor>
</comment>
<dbReference type="PANTHER" id="PTHR33254">
    <property type="entry name" value="4-HYDROXY-4-METHYL-2-OXOGLUTARATE ALDOLASE 3-RELATED"/>
    <property type="match status" value="1"/>
</dbReference>